<feature type="domain" description="Glycoside hydrolase family 5" evidence="9">
    <location>
        <begin position="86"/>
        <end position="300"/>
    </location>
</feature>
<evidence type="ECO:0000259" key="9">
    <source>
        <dbReference type="Pfam" id="PF26410"/>
    </source>
</evidence>
<sequence>MNTTSGAKSGFVRTNGASFELDGKPFTFGGSNLWSSQKDPVDFVIRIAAWNEKDPAHGIDPGATFFQEWTNGKPTINDGPNGLQLLDQAVRAAEAANIKLILCLANEWPNYGGMDTFTKNILGDAGFTHTNFYTNDQVISAFKIYVSRVVARYKSSPAVLSWELANEARCQEANCKGSDVLTHWADDISTYIKSLDSNHLVTFGGYGYFSNGHCANNCDFAYDGDSGEDYTAILKLPNIDFGALHLYTNPANSAGEPYGLQWFKDHNDASVAANKPMIVEELGVGRQNAGLDQAAIMETYEKFLVDSRAASAIGGVLLWSSDVMGGACPLDGDPFAICQGDPQFGDLVTGFMGSMAAKGGGTTA</sequence>
<dbReference type="PANTHER" id="PTHR31451:SF39">
    <property type="entry name" value="MANNAN ENDO-1,4-BETA-MANNOSIDASE 1"/>
    <property type="match status" value="1"/>
</dbReference>
<dbReference type="PANTHER" id="PTHR31451">
    <property type="match status" value="1"/>
</dbReference>
<organism evidence="10 11">
    <name type="scientific">Ramalina farinacea</name>
    <dbReference type="NCBI Taxonomy" id="258253"/>
    <lineage>
        <taxon>Eukaryota</taxon>
        <taxon>Fungi</taxon>
        <taxon>Dikarya</taxon>
        <taxon>Ascomycota</taxon>
        <taxon>Pezizomycotina</taxon>
        <taxon>Lecanoromycetes</taxon>
        <taxon>OSLEUM clade</taxon>
        <taxon>Lecanoromycetidae</taxon>
        <taxon>Lecanorales</taxon>
        <taxon>Lecanorineae</taxon>
        <taxon>Ramalinaceae</taxon>
        <taxon>Ramalina</taxon>
    </lineage>
</organism>
<evidence type="ECO:0000256" key="1">
    <source>
        <dbReference type="ARBA" id="ARBA00001678"/>
    </source>
</evidence>
<keyword evidence="6" id="KW-0732">Signal</keyword>
<keyword evidence="7" id="KW-0378">Hydrolase</keyword>
<dbReference type="Pfam" id="PF26410">
    <property type="entry name" value="GH5_mannosidase"/>
    <property type="match status" value="1"/>
</dbReference>
<dbReference type="Gene3D" id="3.20.20.80">
    <property type="entry name" value="Glycosidases"/>
    <property type="match status" value="1"/>
</dbReference>
<keyword evidence="11" id="KW-1185">Reference proteome</keyword>
<keyword evidence="8" id="KW-0326">Glycosidase</keyword>
<evidence type="ECO:0000313" key="10">
    <source>
        <dbReference type="EMBL" id="MDI1493556.1"/>
    </source>
</evidence>
<dbReference type="EC" id="3.2.1.78" evidence="4"/>
<comment type="caution">
    <text evidence="10">The sequence shown here is derived from an EMBL/GenBank/DDBJ whole genome shotgun (WGS) entry which is preliminary data.</text>
</comment>
<evidence type="ECO:0000256" key="2">
    <source>
        <dbReference type="ARBA" id="ARBA00004613"/>
    </source>
</evidence>
<accession>A0AA43QY54</accession>
<evidence type="ECO:0000256" key="4">
    <source>
        <dbReference type="ARBA" id="ARBA00012706"/>
    </source>
</evidence>
<comment type="catalytic activity">
    <reaction evidence="1">
        <text>Random hydrolysis of (1-&gt;4)-beta-D-mannosidic linkages in mannans, galactomannans and glucomannans.</text>
        <dbReference type="EC" id="3.2.1.78"/>
    </reaction>
</comment>
<gene>
    <name evidence="10" type="ORF">OHK93_005346</name>
</gene>
<dbReference type="AlphaFoldDB" id="A0AA43QY54"/>
<dbReference type="GO" id="GO:0016985">
    <property type="term" value="F:mannan endo-1,4-beta-mannosidase activity"/>
    <property type="evidence" value="ECO:0007669"/>
    <property type="project" value="UniProtKB-EC"/>
</dbReference>
<dbReference type="Proteomes" id="UP001161017">
    <property type="component" value="Unassembled WGS sequence"/>
</dbReference>
<dbReference type="InterPro" id="IPR001547">
    <property type="entry name" value="Glyco_hydro_5"/>
</dbReference>
<dbReference type="SUPFAM" id="SSF51445">
    <property type="entry name" value="(Trans)glycosidases"/>
    <property type="match status" value="1"/>
</dbReference>
<dbReference type="EMBL" id="JAPUFD010000027">
    <property type="protein sequence ID" value="MDI1493556.1"/>
    <property type="molecule type" value="Genomic_DNA"/>
</dbReference>
<keyword evidence="5" id="KW-0964">Secreted</keyword>
<name>A0AA43QY54_9LECA</name>
<evidence type="ECO:0000256" key="7">
    <source>
        <dbReference type="ARBA" id="ARBA00022801"/>
    </source>
</evidence>
<evidence type="ECO:0000256" key="5">
    <source>
        <dbReference type="ARBA" id="ARBA00022525"/>
    </source>
</evidence>
<dbReference type="GO" id="GO:0005576">
    <property type="term" value="C:extracellular region"/>
    <property type="evidence" value="ECO:0007669"/>
    <property type="project" value="UniProtKB-SubCell"/>
</dbReference>
<dbReference type="InterPro" id="IPR045053">
    <property type="entry name" value="MAN-like"/>
</dbReference>
<dbReference type="InterPro" id="IPR017853">
    <property type="entry name" value="GH"/>
</dbReference>
<evidence type="ECO:0000256" key="8">
    <source>
        <dbReference type="ARBA" id="ARBA00023295"/>
    </source>
</evidence>
<evidence type="ECO:0000256" key="3">
    <source>
        <dbReference type="ARBA" id="ARBA00005641"/>
    </source>
</evidence>
<dbReference type="GO" id="GO:0046355">
    <property type="term" value="P:mannan catabolic process"/>
    <property type="evidence" value="ECO:0007669"/>
    <property type="project" value="UniProtKB-ARBA"/>
</dbReference>
<protein>
    <recommendedName>
        <fullName evidence="4">mannan endo-1,4-beta-mannosidase</fullName>
        <ecNumber evidence="4">3.2.1.78</ecNumber>
    </recommendedName>
</protein>
<reference evidence="10" key="1">
    <citation type="journal article" date="2023" name="Genome Biol. Evol.">
        <title>First Whole Genome Sequence and Flow Cytometry Genome Size Data for the Lichen-Forming Fungus Ramalina farinacea (Ascomycota).</title>
        <authorList>
            <person name="Llewellyn T."/>
            <person name="Mian S."/>
            <person name="Hill R."/>
            <person name="Leitch I.J."/>
            <person name="Gaya E."/>
        </authorList>
    </citation>
    <scope>NUCLEOTIDE SEQUENCE</scope>
    <source>
        <strain evidence="10">LIQ254RAFAR</strain>
    </source>
</reference>
<comment type="similarity">
    <text evidence="3">Belongs to the glycosyl hydrolase 5 (cellulase A) family.</text>
</comment>
<proteinExistence type="inferred from homology"/>
<evidence type="ECO:0000313" key="11">
    <source>
        <dbReference type="Proteomes" id="UP001161017"/>
    </source>
</evidence>
<comment type="subcellular location">
    <subcellularLocation>
        <location evidence="2">Secreted</location>
    </subcellularLocation>
</comment>
<evidence type="ECO:0000256" key="6">
    <source>
        <dbReference type="ARBA" id="ARBA00022729"/>
    </source>
</evidence>